<evidence type="ECO:0000256" key="3">
    <source>
        <dbReference type="ARBA" id="ARBA00012737"/>
    </source>
</evidence>
<feature type="binding site" evidence="9">
    <location>
        <position position="102"/>
    </location>
    <ligand>
        <name>L-glutamine</name>
        <dbReference type="ChEBI" id="CHEBI:58359"/>
    </ligand>
</feature>
<sequence>MCRITGFWDLNYKQNYPLQDTLVAMRDSLQHGGPDSAGDYVNKELALGLGHRRLSILDLSPAGKQPMFLEEWVLVFNGEIYNFVEIRKKLELEGCQFATGTDTEVILKAFKTWGKKMVHEFRGFFAFVIFNQRTETLTVCRDRIGVKPLFWYWKDGLFMFASELKAFHEHPVFNKTINQQAVSLYLQQGYIPYPHCIFQHAHKLPAGAYLELDKQQAVKIEKYWDVQEVYANSSVRTDSEADLEAELEQVLTESFELRMVADVPVGAFLSGGIDSSIVTALLQKKQGRQLKTFTIGFHEEEYNEAKQAKAVAKHLGTEHHELYCTEQDFEQVIPLLPEMYDEPFGDSSGIPTYLVAKMAREQVKVGLSSDGGDEIFGGYTKYEVTQNFYPKIKRIPSFVRAMLKGGSGLVNPLWLERNSSKLPVLKNYKNISNKFPKLVNALGAKDTLDFFNISSTYIAQKDLKRLHRPYQNRYETNLSIADKRLISYLGMVDIDTYLEGDIMTKVDRATMAVALEGREPFLDHKIIEFAMQLPDDLKIKGKDTKYLLRKILYKHVPKELIERPKQGFSIPIQKWLLSSLKEPLLSIKSDQDFFNTFQLESKEVQQIIDNFVQQRTYINPHFIWFLYTLHQWYNRWIK</sequence>
<feature type="domain" description="Glutamine amidotransferase type-2" evidence="11">
    <location>
        <begin position="2"/>
        <end position="215"/>
    </location>
</feature>
<comment type="pathway">
    <text evidence="1">Amino-acid biosynthesis; L-asparagine biosynthesis; L-asparagine from L-aspartate (L-Gln route): step 1/1.</text>
</comment>
<evidence type="ECO:0000256" key="4">
    <source>
        <dbReference type="ARBA" id="ARBA00022741"/>
    </source>
</evidence>
<feature type="active site" description="For GATase activity" evidence="8">
    <location>
        <position position="2"/>
    </location>
</feature>
<dbReference type="GO" id="GO:0005829">
    <property type="term" value="C:cytosol"/>
    <property type="evidence" value="ECO:0007669"/>
    <property type="project" value="TreeGrafter"/>
</dbReference>
<keyword evidence="6 8" id="KW-0315">Glutamine amidotransferase</keyword>
<dbReference type="Gene3D" id="3.40.50.620">
    <property type="entry name" value="HUPs"/>
    <property type="match status" value="1"/>
</dbReference>
<keyword evidence="4 9" id="KW-0547">Nucleotide-binding</keyword>
<dbReference type="SUPFAM" id="SSF52402">
    <property type="entry name" value="Adenine nucleotide alpha hydrolases-like"/>
    <property type="match status" value="1"/>
</dbReference>
<dbReference type="NCBIfam" id="TIGR01536">
    <property type="entry name" value="asn_synth_AEB"/>
    <property type="match status" value="1"/>
</dbReference>
<evidence type="ECO:0000256" key="2">
    <source>
        <dbReference type="ARBA" id="ARBA00005752"/>
    </source>
</evidence>
<dbReference type="PANTHER" id="PTHR43284:SF1">
    <property type="entry name" value="ASPARAGINE SYNTHETASE"/>
    <property type="match status" value="1"/>
</dbReference>
<reference evidence="12" key="1">
    <citation type="submission" date="2020-01" db="EMBL/GenBank/DDBJ databases">
        <authorList>
            <person name="Meier V. D."/>
            <person name="Meier V D."/>
        </authorList>
    </citation>
    <scope>NUCLEOTIDE SEQUENCE</scope>
    <source>
        <strain evidence="12">HLG_WM_MAG_10</strain>
    </source>
</reference>
<keyword evidence="8" id="KW-0028">Amino-acid biosynthesis</keyword>
<comment type="similarity">
    <text evidence="2">Belongs to the asparagine synthetase family.</text>
</comment>
<dbReference type="Pfam" id="PF00733">
    <property type="entry name" value="Asn_synthase"/>
    <property type="match status" value="1"/>
</dbReference>
<evidence type="ECO:0000256" key="6">
    <source>
        <dbReference type="ARBA" id="ARBA00022962"/>
    </source>
</evidence>
<comment type="catalytic activity">
    <reaction evidence="7">
        <text>L-aspartate + L-glutamine + ATP + H2O = L-asparagine + L-glutamate + AMP + diphosphate + H(+)</text>
        <dbReference type="Rhea" id="RHEA:12228"/>
        <dbReference type="ChEBI" id="CHEBI:15377"/>
        <dbReference type="ChEBI" id="CHEBI:15378"/>
        <dbReference type="ChEBI" id="CHEBI:29985"/>
        <dbReference type="ChEBI" id="CHEBI:29991"/>
        <dbReference type="ChEBI" id="CHEBI:30616"/>
        <dbReference type="ChEBI" id="CHEBI:33019"/>
        <dbReference type="ChEBI" id="CHEBI:58048"/>
        <dbReference type="ChEBI" id="CHEBI:58359"/>
        <dbReference type="ChEBI" id="CHEBI:456215"/>
        <dbReference type="EC" id="6.3.5.4"/>
    </reaction>
</comment>
<evidence type="ECO:0000256" key="10">
    <source>
        <dbReference type="PIRSR" id="PIRSR001589-3"/>
    </source>
</evidence>
<dbReference type="InterPro" id="IPR006426">
    <property type="entry name" value="Asn_synth_AEB"/>
</dbReference>
<dbReference type="InterPro" id="IPR051786">
    <property type="entry name" value="ASN_synthetase/amidase"/>
</dbReference>
<dbReference type="CDD" id="cd01991">
    <property type="entry name" value="Asn_synthase_B_C"/>
    <property type="match status" value="1"/>
</dbReference>
<proteinExistence type="inferred from homology"/>
<dbReference type="InterPro" id="IPR029055">
    <property type="entry name" value="Ntn_hydrolases_N"/>
</dbReference>
<evidence type="ECO:0000313" key="12">
    <source>
        <dbReference type="EMBL" id="CAA6829006.1"/>
    </source>
</evidence>
<dbReference type="PROSITE" id="PS51278">
    <property type="entry name" value="GATASE_TYPE_2"/>
    <property type="match status" value="1"/>
</dbReference>
<dbReference type="InterPro" id="IPR001962">
    <property type="entry name" value="Asn_synthase"/>
</dbReference>
<dbReference type="SUPFAM" id="SSF56235">
    <property type="entry name" value="N-terminal nucleophile aminohydrolases (Ntn hydrolases)"/>
    <property type="match status" value="1"/>
</dbReference>
<dbReference type="GO" id="GO:0006529">
    <property type="term" value="P:asparagine biosynthetic process"/>
    <property type="evidence" value="ECO:0007669"/>
    <property type="project" value="UniProtKB-KW"/>
</dbReference>
<evidence type="ECO:0000256" key="7">
    <source>
        <dbReference type="ARBA" id="ARBA00048741"/>
    </source>
</evidence>
<feature type="site" description="Important for beta-aspartyl-AMP intermediate formation" evidence="10">
    <location>
        <position position="370"/>
    </location>
</feature>
<keyword evidence="12" id="KW-0436">Ligase</keyword>
<dbReference type="EC" id="6.3.5.4" evidence="3"/>
<evidence type="ECO:0000256" key="8">
    <source>
        <dbReference type="PIRSR" id="PIRSR001589-1"/>
    </source>
</evidence>
<dbReference type="PIRSF" id="PIRSF001589">
    <property type="entry name" value="Asn_synthetase_glu-h"/>
    <property type="match status" value="1"/>
</dbReference>
<dbReference type="InterPro" id="IPR033738">
    <property type="entry name" value="AsnB_N"/>
</dbReference>
<organism evidence="12">
    <name type="scientific">uncultured Aureispira sp</name>
    <dbReference type="NCBI Taxonomy" id="1331704"/>
    <lineage>
        <taxon>Bacteria</taxon>
        <taxon>Pseudomonadati</taxon>
        <taxon>Bacteroidota</taxon>
        <taxon>Saprospiria</taxon>
        <taxon>Saprospirales</taxon>
        <taxon>Saprospiraceae</taxon>
        <taxon>Aureispira</taxon>
        <taxon>environmental samples</taxon>
    </lineage>
</organism>
<dbReference type="Gene3D" id="3.60.20.10">
    <property type="entry name" value="Glutamine Phosphoribosylpyrophosphate, subunit 1, domain 1"/>
    <property type="match status" value="1"/>
</dbReference>
<accession>A0A6S6U7C3</accession>
<evidence type="ECO:0000256" key="1">
    <source>
        <dbReference type="ARBA" id="ARBA00005187"/>
    </source>
</evidence>
<keyword evidence="8" id="KW-0061">Asparagine biosynthesis</keyword>
<feature type="binding site" evidence="9">
    <location>
        <position position="295"/>
    </location>
    <ligand>
        <name>ATP</name>
        <dbReference type="ChEBI" id="CHEBI:30616"/>
    </ligand>
</feature>
<dbReference type="EMBL" id="CACVAQ010000453">
    <property type="protein sequence ID" value="CAA6829006.1"/>
    <property type="molecule type" value="Genomic_DNA"/>
</dbReference>
<dbReference type="Pfam" id="PF13537">
    <property type="entry name" value="GATase_7"/>
    <property type="match status" value="1"/>
</dbReference>
<dbReference type="GO" id="GO:0004066">
    <property type="term" value="F:asparagine synthase (glutamine-hydrolyzing) activity"/>
    <property type="evidence" value="ECO:0007669"/>
    <property type="project" value="UniProtKB-EC"/>
</dbReference>
<protein>
    <recommendedName>
        <fullName evidence="3">asparagine synthase (glutamine-hydrolyzing)</fullName>
        <ecNumber evidence="3">6.3.5.4</ecNumber>
    </recommendedName>
</protein>
<evidence type="ECO:0000256" key="5">
    <source>
        <dbReference type="ARBA" id="ARBA00022840"/>
    </source>
</evidence>
<dbReference type="AlphaFoldDB" id="A0A6S6U7C3"/>
<gene>
    <name evidence="12" type="ORF">HELGO_WM57317</name>
</gene>
<dbReference type="InterPro" id="IPR017932">
    <property type="entry name" value="GATase_2_dom"/>
</dbReference>
<dbReference type="PANTHER" id="PTHR43284">
    <property type="entry name" value="ASPARAGINE SYNTHETASE (GLUTAMINE-HYDROLYZING)"/>
    <property type="match status" value="1"/>
</dbReference>
<evidence type="ECO:0000256" key="9">
    <source>
        <dbReference type="PIRSR" id="PIRSR001589-2"/>
    </source>
</evidence>
<dbReference type="CDD" id="cd00712">
    <property type="entry name" value="AsnB"/>
    <property type="match status" value="1"/>
</dbReference>
<keyword evidence="5 9" id="KW-0067">ATP-binding</keyword>
<dbReference type="GO" id="GO:0005524">
    <property type="term" value="F:ATP binding"/>
    <property type="evidence" value="ECO:0007669"/>
    <property type="project" value="UniProtKB-KW"/>
</dbReference>
<dbReference type="InterPro" id="IPR014729">
    <property type="entry name" value="Rossmann-like_a/b/a_fold"/>
</dbReference>
<evidence type="ECO:0000259" key="11">
    <source>
        <dbReference type="PROSITE" id="PS51278"/>
    </source>
</evidence>
<name>A0A6S6U7C3_9BACT</name>